<name>A0AAV7MN78_PLEWA</name>
<comment type="caution">
    <text evidence="1">The sequence shown here is derived from an EMBL/GenBank/DDBJ whole genome shotgun (WGS) entry which is preliminary data.</text>
</comment>
<proteinExistence type="predicted"/>
<protein>
    <submittedName>
        <fullName evidence="1">Uncharacterized protein</fullName>
    </submittedName>
</protein>
<dbReference type="Proteomes" id="UP001066276">
    <property type="component" value="Chromosome 9"/>
</dbReference>
<reference evidence="1" key="1">
    <citation type="journal article" date="2022" name="bioRxiv">
        <title>Sequencing and chromosome-scale assembly of the giantPleurodeles waltlgenome.</title>
        <authorList>
            <person name="Brown T."/>
            <person name="Elewa A."/>
            <person name="Iarovenko S."/>
            <person name="Subramanian E."/>
            <person name="Araus A.J."/>
            <person name="Petzold A."/>
            <person name="Susuki M."/>
            <person name="Suzuki K.-i.T."/>
            <person name="Hayashi T."/>
            <person name="Toyoda A."/>
            <person name="Oliveira C."/>
            <person name="Osipova E."/>
            <person name="Leigh N.D."/>
            <person name="Simon A."/>
            <person name="Yun M.H."/>
        </authorList>
    </citation>
    <scope>NUCLEOTIDE SEQUENCE</scope>
    <source>
        <strain evidence="1">20211129_DDA</strain>
        <tissue evidence="1">Liver</tissue>
    </source>
</reference>
<evidence type="ECO:0000313" key="1">
    <source>
        <dbReference type="EMBL" id="KAJ1105211.1"/>
    </source>
</evidence>
<gene>
    <name evidence="1" type="ORF">NDU88_002619</name>
</gene>
<keyword evidence="2" id="KW-1185">Reference proteome</keyword>
<evidence type="ECO:0000313" key="2">
    <source>
        <dbReference type="Proteomes" id="UP001066276"/>
    </source>
</evidence>
<sequence>TVASPLEPRHTLSLETVGEYEPASLQEACGCGLQLVAAPCRCLYTAGEGRSRWAALSFESVAPFPKPGRFLLPVTAGWATRRRFRIPGSVRL</sequence>
<dbReference type="EMBL" id="JANPWB010000013">
    <property type="protein sequence ID" value="KAJ1105211.1"/>
    <property type="molecule type" value="Genomic_DNA"/>
</dbReference>
<dbReference type="AlphaFoldDB" id="A0AAV7MN78"/>
<organism evidence="1 2">
    <name type="scientific">Pleurodeles waltl</name>
    <name type="common">Iberian ribbed newt</name>
    <dbReference type="NCBI Taxonomy" id="8319"/>
    <lineage>
        <taxon>Eukaryota</taxon>
        <taxon>Metazoa</taxon>
        <taxon>Chordata</taxon>
        <taxon>Craniata</taxon>
        <taxon>Vertebrata</taxon>
        <taxon>Euteleostomi</taxon>
        <taxon>Amphibia</taxon>
        <taxon>Batrachia</taxon>
        <taxon>Caudata</taxon>
        <taxon>Salamandroidea</taxon>
        <taxon>Salamandridae</taxon>
        <taxon>Pleurodelinae</taxon>
        <taxon>Pleurodeles</taxon>
    </lineage>
</organism>
<feature type="non-terminal residue" evidence="1">
    <location>
        <position position="1"/>
    </location>
</feature>
<accession>A0AAV7MN78</accession>